<protein>
    <recommendedName>
        <fullName evidence="8">Curli production assembly/transport component CsgG</fullName>
    </recommendedName>
</protein>
<keyword evidence="1" id="KW-1003">Cell membrane</keyword>
<dbReference type="AlphaFoldDB" id="A0A1P9WYC8"/>
<organism evidence="6 7">
    <name type="scientific">Spirosoma montaniterrae</name>
    <dbReference type="NCBI Taxonomy" id="1178516"/>
    <lineage>
        <taxon>Bacteria</taxon>
        <taxon>Pseudomonadati</taxon>
        <taxon>Bacteroidota</taxon>
        <taxon>Cytophagia</taxon>
        <taxon>Cytophagales</taxon>
        <taxon>Cytophagaceae</taxon>
        <taxon>Spirosoma</taxon>
    </lineage>
</organism>
<dbReference type="Gene3D" id="3.40.50.10610">
    <property type="entry name" value="ABC-type transport auxiliary lipoprotein component"/>
    <property type="match status" value="1"/>
</dbReference>
<evidence type="ECO:0000256" key="2">
    <source>
        <dbReference type="ARBA" id="ARBA00022729"/>
    </source>
</evidence>
<evidence type="ECO:0000256" key="1">
    <source>
        <dbReference type="ARBA" id="ARBA00022475"/>
    </source>
</evidence>
<reference evidence="6 7" key="1">
    <citation type="submission" date="2016-01" db="EMBL/GenBank/DDBJ databases">
        <authorList>
            <person name="Oliw E.H."/>
        </authorList>
    </citation>
    <scope>NUCLEOTIDE SEQUENCE [LARGE SCALE GENOMIC DNA]</scope>
    <source>
        <strain evidence="6 7">DY10</strain>
    </source>
</reference>
<keyword evidence="3" id="KW-0472">Membrane</keyword>
<evidence type="ECO:0000313" key="7">
    <source>
        <dbReference type="Proteomes" id="UP000187941"/>
    </source>
</evidence>
<dbReference type="PANTHER" id="PTHR41164:SF1">
    <property type="entry name" value="CURLI PRODUCTION ASSEMBLY_TRANSPORT COMPONENT CSGG"/>
    <property type="match status" value="1"/>
</dbReference>
<keyword evidence="4" id="KW-0564">Palmitate</keyword>
<dbReference type="EMBL" id="CP014263">
    <property type="protein sequence ID" value="AQG80386.1"/>
    <property type="molecule type" value="Genomic_DNA"/>
</dbReference>
<evidence type="ECO:0008006" key="8">
    <source>
        <dbReference type="Google" id="ProtNLM"/>
    </source>
</evidence>
<keyword evidence="5" id="KW-0449">Lipoprotein</keyword>
<dbReference type="PANTHER" id="PTHR41164">
    <property type="entry name" value="CURLI PRODUCTION ASSEMBLY/TRANSPORT COMPONENT CSGG"/>
    <property type="match status" value="1"/>
</dbReference>
<evidence type="ECO:0000313" key="6">
    <source>
        <dbReference type="EMBL" id="AQG80386.1"/>
    </source>
</evidence>
<keyword evidence="2" id="KW-0732">Signal</keyword>
<evidence type="ECO:0000256" key="4">
    <source>
        <dbReference type="ARBA" id="ARBA00023139"/>
    </source>
</evidence>
<evidence type="ECO:0000256" key="5">
    <source>
        <dbReference type="ARBA" id="ARBA00023288"/>
    </source>
</evidence>
<dbReference type="InterPro" id="IPR005534">
    <property type="entry name" value="Curli_assmbl/transp-comp_CsgG"/>
</dbReference>
<gene>
    <name evidence="6" type="ORF">AWR27_14280</name>
</gene>
<dbReference type="GO" id="GO:0030288">
    <property type="term" value="C:outer membrane-bounded periplasmic space"/>
    <property type="evidence" value="ECO:0007669"/>
    <property type="project" value="InterPro"/>
</dbReference>
<dbReference type="Pfam" id="PF03783">
    <property type="entry name" value="CsgG"/>
    <property type="match status" value="1"/>
</dbReference>
<proteinExistence type="predicted"/>
<name>A0A1P9WYC8_9BACT</name>
<sequence>MLALLLSSLAFAEIAAQKTPQITLEQVAEKCKDLPRDKRVIVKVARFSVSTRSAQANATFGDELATMLTSALQQTNCFRVMEMNRNVSDATSEMAFAQDGFTDGSGPDAGKMLGAQLIVTGEVTDFSEGQTSTSFAGVSVGGNKSTVGFTLKMINPQTGEVLFSRDINMKGSSSGFTGLSILGVKTAGTTQNRAVQDATQKAIIRAVEIMAEAKDKIDMPEPMKQKEVKRYTAQNCQMLRNGSPKVIILISEATTAGTARDNTTTDLARRERELELKEREANVGLTRDIVQGIFGRRRGEPTKPEETASRQTAASAVFKPVVIEQSATETELTRRFVEAGFRVVDPKVYGKMRQIADSSGDLGAMAALGLKMGAQLIITGQTISERTNGQGGMTASRARLETRVIATEDGSILATNAVSGGGIDVSEAIANKVAIRNAAENMAQYLMDRLCVMNIQFANVAPGPGARTAAPARVTTSAAPATSGNSTEIAVTNATFPKLNALAAALTRNPKVKGVKKTFSGNTGTVSVEHTGNTDELIDLLNKNPAIKFDVTGLEDGKASITLN</sequence>
<dbReference type="KEGG" id="smon:AWR27_14280"/>
<dbReference type="STRING" id="1178516.AWR27_14280"/>
<dbReference type="Proteomes" id="UP000187941">
    <property type="component" value="Chromosome"/>
</dbReference>
<evidence type="ECO:0000256" key="3">
    <source>
        <dbReference type="ARBA" id="ARBA00023136"/>
    </source>
</evidence>
<accession>A0A1P9WYC8</accession>
<keyword evidence="7" id="KW-1185">Reference proteome</keyword>